<feature type="compositionally biased region" description="Basic and acidic residues" evidence="1">
    <location>
        <begin position="120"/>
        <end position="134"/>
    </location>
</feature>
<evidence type="ECO:0000313" key="2">
    <source>
        <dbReference type="EMBL" id="KAG7497712.1"/>
    </source>
</evidence>
<protein>
    <submittedName>
        <fullName evidence="2">Uncharacterized protein</fullName>
    </submittedName>
</protein>
<evidence type="ECO:0000256" key="1">
    <source>
        <dbReference type="SAM" id="MobiDB-lite"/>
    </source>
</evidence>
<comment type="caution">
    <text evidence="2">The sequence shown here is derived from an EMBL/GenBank/DDBJ whole genome shotgun (WGS) entry which is preliminary data.</text>
</comment>
<sequence>MSIPTADPSLLIQVQEIKVCMMKVFHREHPYLSCDHVKGPQESPTLYDEGKSDADHVNLLKTSKELCRGVKRPYSEISVSREGVPEAPCPPKKQRMSIPAEDPSLLDQDRSLNLGPNSKSVRETPSPEKEGGEMEIKAHINHVKRRQRAWRVHLLCRKIVKKYQRVRLQSIRWRRHSAGVLDEGNWGSCSPFQLTHGRQSITGKPHTVGRSLDCGRTLDSKSLREISSEEEEEEEKRITCTKTVDHRVHLTCGKILKKYQRIRRRRHGFAPKFLTDIRDVRTHTYALMGAKQEVK</sequence>
<keyword evidence="3" id="KW-1185">Reference proteome</keyword>
<dbReference type="Proteomes" id="UP000693946">
    <property type="component" value="Linkage Group LG3"/>
</dbReference>
<name>A0AAV6R019_SOLSE</name>
<feature type="region of interest" description="Disordered" evidence="1">
    <location>
        <begin position="79"/>
        <end position="134"/>
    </location>
</feature>
<evidence type="ECO:0000313" key="3">
    <source>
        <dbReference type="Proteomes" id="UP000693946"/>
    </source>
</evidence>
<gene>
    <name evidence="2" type="ORF">JOB18_042405</name>
</gene>
<accession>A0AAV6R019</accession>
<dbReference type="EMBL" id="JAGKHQ010000015">
    <property type="protein sequence ID" value="KAG7497712.1"/>
    <property type="molecule type" value="Genomic_DNA"/>
</dbReference>
<reference evidence="2 3" key="1">
    <citation type="journal article" date="2021" name="Sci. Rep.">
        <title>Chromosome anchoring in Senegalese sole (Solea senegalensis) reveals sex-associated markers and genome rearrangements in flatfish.</title>
        <authorList>
            <person name="Guerrero-Cozar I."/>
            <person name="Gomez-Garrido J."/>
            <person name="Berbel C."/>
            <person name="Martinez-Blanch J.F."/>
            <person name="Alioto T."/>
            <person name="Claros M.G."/>
            <person name="Gagnaire P.A."/>
            <person name="Manchado M."/>
        </authorList>
    </citation>
    <scope>NUCLEOTIDE SEQUENCE [LARGE SCALE GENOMIC DNA]</scope>
    <source>
        <strain evidence="2">Sse05_10M</strain>
    </source>
</reference>
<proteinExistence type="predicted"/>
<organism evidence="2 3">
    <name type="scientific">Solea senegalensis</name>
    <name type="common">Senegalese sole</name>
    <dbReference type="NCBI Taxonomy" id="28829"/>
    <lineage>
        <taxon>Eukaryota</taxon>
        <taxon>Metazoa</taxon>
        <taxon>Chordata</taxon>
        <taxon>Craniata</taxon>
        <taxon>Vertebrata</taxon>
        <taxon>Euteleostomi</taxon>
        <taxon>Actinopterygii</taxon>
        <taxon>Neopterygii</taxon>
        <taxon>Teleostei</taxon>
        <taxon>Neoteleostei</taxon>
        <taxon>Acanthomorphata</taxon>
        <taxon>Carangaria</taxon>
        <taxon>Pleuronectiformes</taxon>
        <taxon>Pleuronectoidei</taxon>
        <taxon>Soleidae</taxon>
        <taxon>Solea</taxon>
    </lineage>
</organism>
<dbReference type="AlphaFoldDB" id="A0AAV6R019"/>